<proteinExistence type="predicted"/>
<gene>
    <name evidence="3" type="ORF">GCM10022224_085690</name>
</gene>
<dbReference type="PANTHER" id="PTHR43265">
    <property type="entry name" value="ESTERASE ESTD"/>
    <property type="match status" value="1"/>
</dbReference>
<feature type="transmembrane region" description="Helical" evidence="1">
    <location>
        <begin position="431"/>
        <end position="459"/>
    </location>
</feature>
<dbReference type="InterPro" id="IPR029058">
    <property type="entry name" value="AB_hydrolase_fold"/>
</dbReference>
<feature type="domain" description="Peptidase S9 prolyl oligopeptidase catalytic" evidence="2">
    <location>
        <begin position="109"/>
        <end position="294"/>
    </location>
</feature>
<sequence>MRTGRGTLSVAAGVILVVLATVGYVLPPAFDPPPLKADPAFQAIAAQPAGELRPVVASGAIRREEISIPAEAQRLEGTLRLPLTPGRHPAMVFVSGSGNGSRTEFTPQAEFLAKAGVVTIAFDKRTIGYNFRDRDFGLLADDALRMVDYLRTLPEVDPSRVGVWGVSEGGWVVPIAAAKSSGVGFIVLVSSPNVSPLRQVAWALNEQLLRLHAPIGARDLLTRAMGGVGFTFLRYDAQPALSQVKQPVLAFYGTTDPSIPFVESTKALVTALDKAGNDDYTIRFMAKGDHAMRVNGGPFTQGYLETLTNWIKGLPGTARPPVHMAGATPVQRFEASDVPAAPWYAGGTMLGLTICLAAVGYVAGPVAAMVFRLRHGPRPPVETNARLWPPIRRRLSRMAWTGLGLLVSVVAFIMLLVLFSVNQAGAWPAVLAGWLVVRMLAVLMLVQEVTAVAAFVSALREGLRPSRWQHVTVAGVLGGNGLLLVAAAYYGLFSFPW</sequence>
<feature type="transmembrane region" description="Helical" evidence="1">
    <location>
        <begin position="398"/>
        <end position="419"/>
    </location>
</feature>
<comment type="caution">
    <text evidence="3">The sequence shown here is derived from an EMBL/GenBank/DDBJ whole genome shotgun (WGS) entry which is preliminary data.</text>
</comment>
<dbReference type="EMBL" id="BAAAZP010000188">
    <property type="protein sequence ID" value="GAA3707014.1"/>
    <property type="molecule type" value="Genomic_DNA"/>
</dbReference>
<dbReference type="Pfam" id="PF00326">
    <property type="entry name" value="Peptidase_S9"/>
    <property type="match status" value="1"/>
</dbReference>
<dbReference type="GO" id="GO:0016787">
    <property type="term" value="F:hydrolase activity"/>
    <property type="evidence" value="ECO:0007669"/>
    <property type="project" value="UniProtKB-KW"/>
</dbReference>
<dbReference type="InterPro" id="IPR001375">
    <property type="entry name" value="Peptidase_S9_cat"/>
</dbReference>
<reference evidence="4" key="1">
    <citation type="journal article" date="2019" name="Int. J. Syst. Evol. Microbiol.">
        <title>The Global Catalogue of Microorganisms (GCM) 10K type strain sequencing project: providing services to taxonomists for standard genome sequencing and annotation.</title>
        <authorList>
            <consortium name="The Broad Institute Genomics Platform"/>
            <consortium name="The Broad Institute Genome Sequencing Center for Infectious Disease"/>
            <person name="Wu L."/>
            <person name="Ma J."/>
        </authorList>
    </citation>
    <scope>NUCLEOTIDE SEQUENCE [LARGE SCALE GENOMIC DNA]</scope>
    <source>
        <strain evidence="4">JCM 16904</strain>
    </source>
</reference>
<keyword evidence="1" id="KW-0812">Transmembrane</keyword>
<dbReference type="InterPro" id="IPR053145">
    <property type="entry name" value="AB_hydrolase_Est10"/>
</dbReference>
<dbReference type="PANTHER" id="PTHR43265:SF1">
    <property type="entry name" value="ESTERASE ESTD"/>
    <property type="match status" value="1"/>
</dbReference>
<organism evidence="3 4">
    <name type="scientific">Nonomuraea antimicrobica</name>
    <dbReference type="NCBI Taxonomy" id="561173"/>
    <lineage>
        <taxon>Bacteria</taxon>
        <taxon>Bacillati</taxon>
        <taxon>Actinomycetota</taxon>
        <taxon>Actinomycetes</taxon>
        <taxon>Streptosporangiales</taxon>
        <taxon>Streptosporangiaceae</taxon>
        <taxon>Nonomuraea</taxon>
    </lineage>
</organism>
<name>A0ABP7DKV1_9ACTN</name>
<dbReference type="SUPFAM" id="SSF53474">
    <property type="entry name" value="alpha/beta-Hydrolases"/>
    <property type="match status" value="1"/>
</dbReference>
<evidence type="ECO:0000256" key="1">
    <source>
        <dbReference type="SAM" id="Phobius"/>
    </source>
</evidence>
<dbReference type="Gene3D" id="3.40.50.1820">
    <property type="entry name" value="alpha/beta hydrolase"/>
    <property type="match status" value="1"/>
</dbReference>
<keyword evidence="1" id="KW-1133">Transmembrane helix</keyword>
<protein>
    <submittedName>
        <fullName evidence="3">Alpha/beta hydrolase</fullName>
    </submittedName>
</protein>
<accession>A0ABP7DKV1</accession>
<dbReference type="Proteomes" id="UP001500902">
    <property type="component" value="Unassembled WGS sequence"/>
</dbReference>
<dbReference type="RefSeq" id="WP_344892353.1">
    <property type="nucleotide sequence ID" value="NZ_BAAAZP010000188.1"/>
</dbReference>
<keyword evidence="4" id="KW-1185">Reference proteome</keyword>
<evidence type="ECO:0000313" key="3">
    <source>
        <dbReference type="EMBL" id="GAA3707014.1"/>
    </source>
</evidence>
<keyword evidence="3" id="KW-0378">Hydrolase</keyword>
<feature type="transmembrane region" description="Helical" evidence="1">
    <location>
        <begin position="343"/>
        <end position="371"/>
    </location>
</feature>
<feature type="transmembrane region" description="Helical" evidence="1">
    <location>
        <begin position="471"/>
        <end position="492"/>
    </location>
</feature>
<keyword evidence="1" id="KW-0472">Membrane</keyword>
<evidence type="ECO:0000313" key="4">
    <source>
        <dbReference type="Proteomes" id="UP001500902"/>
    </source>
</evidence>
<evidence type="ECO:0000259" key="2">
    <source>
        <dbReference type="Pfam" id="PF00326"/>
    </source>
</evidence>